<name>A0ACB7Y381_9ERIC</name>
<gene>
    <name evidence="1" type="ORF">Vadar_028960</name>
</gene>
<dbReference type="Proteomes" id="UP000828048">
    <property type="component" value="Chromosome 5"/>
</dbReference>
<comment type="caution">
    <text evidence="1">The sequence shown here is derived from an EMBL/GenBank/DDBJ whole genome shotgun (WGS) entry which is preliminary data.</text>
</comment>
<proteinExistence type="predicted"/>
<evidence type="ECO:0000313" key="2">
    <source>
        <dbReference type="Proteomes" id="UP000828048"/>
    </source>
</evidence>
<keyword evidence="2" id="KW-1185">Reference proteome</keyword>
<accession>A0ACB7Y381</accession>
<protein>
    <submittedName>
        <fullName evidence="1">Uncharacterized protein</fullName>
    </submittedName>
</protein>
<reference evidence="1 2" key="1">
    <citation type="journal article" date="2021" name="Hortic Res">
        <title>High-quality reference genome and annotation aids understanding of berry development for evergreen blueberry (Vaccinium darrowii).</title>
        <authorList>
            <person name="Yu J."/>
            <person name="Hulse-Kemp A.M."/>
            <person name="Babiker E."/>
            <person name="Staton M."/>
        </authorList>
    </citation>
    <scope>NUCLEOTIDE SEQUENCE [LARGE SCALE GENOMIC DNA]</scope>
    <source>
        <strain evidence="2">cv. NJ 8807/NJ 8810</strain>
        <tissue evidence="1">Young leaf</tissue>
    </source>
</reference>
<evidence type="ECO:0000313" key="1">
    <source>
        <dbReference type="EMBL" id="KAH7847682.1"/>
    </source>
</evidence>
<sequence>MGACVSVHKETTADKVVIPPEPINEKLAVNGDRPIAEGGLKSQWSQSHPVTTVRDFGSKEETFFDSQTWLESDCDDDFVSVNGDFTPSRGSTPLHQSFSARTPGVNRALSDDKTPGSKPEPSPTSKKKLAELFRDSSETKQDIDDQNMSTNQNGVNGKVEDKATTFGIPIVSGVNSASRSERTPNGGYTSEKEKQPIKSGQCCLPRMLSTQSYRERRKTTTPTPSLG</sequence>
<dbReference type="EMBL" id="CM037155">
    <property type="protein sequence ID" value="KAH7847682.1"/>
    <property type="molecule type" value="Genomic_DNA"/>
</dbReference>
<organism evidence="1 2">
    <name type="scientific">Vaccinium darrowii</name>
    <dbReference type="NCBI Taxonomy" id="229202"/>
    <lineage>
        <taxon>Eukaryota</taxon>
        <taxon>Viridiplantae</taxon>
        <taxon>Streptophyta</taxon>
        <taxon>Embryophyta</taxon>
        <taxon>Tracheophyta</taxon>
        <taxon>Spermatophyta</taxon>
        <taxon>Magnoliopsida</taxon>
        <taxon>eudicotyledons</taxon>
        <taxon>Gunneridae</taxon>
        <taxon>Pentapetalae</taxon>
        <taxon>asterids</taxon>
        <taxon>Ericales</taxon>
        <taxon>Ericaceae</taxon>
        <taxon>Vaccinioideae</taxon>
        <taxon>Vaccinieae</taxon>
        <taxon>Vaccinium</taxon>
    </lineage>
</organism>